<feature type="chain" id="PRO_5037680625" description="Secreted protein" evidence="2">
    <location>
        <begin position="34"/>
        <end position="273"/>
    </location>
</feature>
<reference evidence="3" key="1">
    <citation type="journal article" date="2014" name="Int. J. Syst. Evol. Microbiol.">
        <title>Complete genome sequence of Corynebacterium casei LMG S-19264T (=DSM 44701T), isolated from a smear-ripened cheese.</title>
        <authorList>
            <consortium name="US DOE Joint Genome Institute (JGI-PGF)"/>
            <person name="Walter F."/>
            <person name="Albersmeier A."/>
            <person name="Kalinowski J."/>
            <person name="Ruckert C."/>
        </authorList>
    </citation>
    <scope>NUCLEOTIDE SEQUENCE</scope>
    <source>
        <strain evidence="3">JCM 4956</strain>
    </source>
</reference>
<feature type="region of interest" description="Disordered" evidence="1">
    <location>
        <begin position="156"/>
        <end position="183"/>
    </location>
</feature>
<accession>A0A918U181</accession>
<dbReference type="InterPro" id="IPR045925">
    <property type="entry name" value="DUF6344"/>
</dbReference>
<dbReference type="AlphaFoldDB" id="A0A918U181"/>
<evidence type="ECO:0000313" key="3">
    <source>
        <dbReference type="EMBL" id="GGX78194.1"/>
    </source>
</evidence>
<dbReference type="EMBL" id="BMWD01000020">
    <property type="protein sequence ID" value="GGX78194.1"/>
    <property type="molecule type" value="Genomic_DNA"/>
</dbReference>
<feature type="compositionally biased region" description="Basic and acidic residues" evidence="1">
    <location>
        <begin position="57"/>
        <end position="66"/>
    </location>
</feature>
<evidence type="ECO:0000256" key="1">
    <source>
        <dbReference type="SAM" id="MobiDB-lite"/>
    </source>
</evidence>
<gene>
    <name evidence="3" type="ORF">GCM10010515_52610</name>
</gene>
<protein>
    <recommendedName>
        <fullName evidence="5">Secreted protein</fullName>
    </recommendedName>
</protein>
<sequence>MTRNPVMNLWTAIVTAFLALCTSLGLITTTAAAAVPGADSGTEAEGTRGNAVPQDATAKEEPDWGRPHKRSLPPTMKQRIHAEAHGSSPSCRHRRPTDTTATDGAAALESVPAPARGASPVATAQTVPPAAVDANDALSAAVLGATASAAALVGATDPGTAPRTSIPKTAVGAPADPSGTTRAATGVLHDGITAARPATASGGGLPAHRAAVPCASTAASTSAGPTAHGTATPPLGAVVLPAQTSAPAPVRASAPARVPAPAPALAATGTAAL</sequence>
<proteinExistence type="predicted"/>
<name>A0A918U181_9ACTN</name>
<keyword evidence="4" id="KW-1185">Reference proteome</keyword>
<comment type="caution">
    <text evidence="3">The sequence shown here is derived from an EMBL/GenBank/DDBJ whole genome shotgun (WGS) entry which is preliminary data.</text>
</comment>
<reference evidence="3" key="2">
    <citation type="submission" date="2020-09" db="EMBL/GenBank/DDBJ databases">
        <authorList>
            <person name="Sun Q."/>
            <person name="Ohkuma M."/>
        </authorList>
    </citation>
    <scope>NUCLEOTIDE SEQUENCE</scope>
    <source>
        <strain evidence="3">JCM 4956</strain>
    </source>
</reference>
<organism evidence="3 4">
    <name type="scientific">Streptomyces fructofermentans</name>
    <dbReference type="NCBI Taxonomy" id="152141"/>
    <lineage>
        <taxon>Bacteria</taxon>
        <taxon>Bacillati</taxon>
        <taxon>Actinomycetota</taxon>
        <taxon>Actinomycetes</taxon>
        <taxon>Kitasatosporales</taxon>
        <taxon>Streptomycetaceae</taxon>
        <taxon>Streptomyces</taxon>
    </lineage>
</organism>
<evidence type="ECO:0008006" key="5">
    <source>
        <dbReference type="Google" id="ProtNLM"/>
    </source>
</evidence>
<keyword evidence="2" id="KW-0732">Signal</keyword>
<feature type="region of interest" description="Disordered" evidence="1">
    <location>
        <begin position="37"/>
        <end position="101"/>
    </location>
</feature>
<evidence type="ECO:0000256" key="2">
    <source>
        <dbReference type="SAM" id="SignalP"/>
    </source>
</evidence>
<feature type="signal peptide" evidence="2">
    <location>
        <begin position="1"/>
        <end position="33"/>
    </location>
</feature>
<dbReference type="Proteomes" id="UP000645555">
    <property type="component" value="Unassembled WGS sequence"/>
</dbReference>
<dbReference type="Pfam" id="PF19871">
    <property type="entry name" value="DUF6344"/>
    <property type="match status" value="1"/>
</dbReference>
<evidence type="ECO:0000313" key="4">
    <source>
        <dbReference type="Proteomes" id="UP000645555"/>
    </source>
</evidence>